<dbReference type="Proteomes" id="UP000092462">
    <property type="component" value="Unassembled WGS sequence"/>
</dbReference>
<dbReference type="VEuPathDB" id="VectorBase:PPAI009711"/>
<name>A0A1B0F022_PHLPP</name>
<dbReference type="AlphaFoldDB" id="A0A1B0F022"/>
<sequence>MLQSLLIICLAAQVIAIKPSRDDIDKHNGRDENIAKVSYSYSVASEDGAEKIHGHQVFRTADNVKGNFFVHLPNGQAQSTVDYIADAFGYHPIVRYTTKGTNSLMSQHFALHTANLSTEPPSQLPIQHPGNLEIVGIVSPQQFSLSDQQQVVQSSPSHADNDTPRTILFPIASPYQNYVTAQPADVDFVNISPG</sequence>
<dbReference type="EMBL" id="AJVK01017034">
    <property type="status" value="NOT_ANNOTATED_CDS"/>
    <property type="molecule type" value="Genomic_DNA"/>
</dbReference>
<dbReference type="EnsemblMetazoa" id="PPAI009711-RA">
    <property type="protein sequence ID" value="PPAI009711-PA"/>
    <property type="gene ID" value="PPAI009711"/>
</dbReference>
<dbReference type="GO" id="GO:0042302">
    <property type="term" value="F:structural constituent of cuticle"/>
    <property type="evidence" value="ECO:0007669"/>
    <property type="project" value="UniProtKB-UniRule"/>
</dbReference>
<dbReference type="VEuPathDB" id="VectorBase:PPAPM1_000397"/>
<proteinExistence type="predicted"/>
<accession>A0A1B0F022</accession>
<dbReference type="Pfam" id="PF00379">
    <property type="entry name" value="Chitin_bind_4"/>
    <property type="match status" value="1"/>
</dbReference>
<protein>
    <submittedName>
        <fullName evidence="1">Uncharacterized protein</fullName>
    </submittedName>
</protein>
<evidence type="ECO:0000313" key="2">
    <source>
        <dbReference type="Proteomes" id="UP000092462"/>
    </source>
</evidence>
<evidence type="ECO:0000313" key="1">
    <source>
        <dbReference type="EnsemblMetazoa" id="PPAI009711-PA"/>
    </source>
</evidence>
<organism evidence="1 2">
    <name type="scientific">Phlebotomus papatasi</name>
    <name type="common">Sandfly</name>
    <dbReference type="NCBI Taxonomy" id="29031"/>
    <lineage>
        <taxon>Eukaryota</taxon>
        <taxon>Metazoa</taxon>
        <taxon>Ecdysozoa</taxon>
        <taxon>Arthropoda</taxon>
        <taxon>Hexapoda</taxon>
        <taxon>Insecta</taxon>
        <taxon>Pterygota</taxon>
        <taxon>Neoptera</taxon>
        <taxon>Endopterygota</taxon>
        <taxon>Diptera</taxon>
        <taxon>Nematocera</taxon>
        <taxon>Psychodoidea</taxon>
        <taxon>Psychodidae</taxon>
        <taxon>Phlebotomus</taxon>
        <taxon>Phlebotomus</taxon>
    </lineage>
</organism>
<reference evidence="1" key="1">
    <citation type="submission" date="2022-08" db="UniProtKB">
        <authorList>
            <consortium name="EnsemblMetazoa"/>
        </authorList>
    </citation>
    <scope>IDENTIFICATION</scope>
    <source>
        <strain evidence="1">Israel</strain>
    </source>
</reference>
<dbReference type="PROSITE" id="PS51155">
    <property type="entry name" value="CHIT_BIND_RR_2"/>
    <property type="match status" value="1"/>
</dbReference>
<dbReference type="InterPro" id="IPR000618">
    <property type="entry name" value="Insect_cuticle"/>
</dbReference>
<keyword evidence="2" id="KW-1185">Reference proteome</keyword>